<dbReference type="Proteomes" id="UP000271587">
    <property type="component" value="Chromosome"/>
</dbReference>
<evidence type="ECO:0008006" key="4">
    <source>
        <dbReference type="Google" id="ProtNLM"/>
    </source>
</evidence>
<proteinExistence type="predicted"/>
<evidence type="ECO:0000256" key="1">
    <source>
        <dbReference type="SAM" id="MobiDB-lite"/>
    </source>
</evidence>
<dbReference type="RefSeq" id="WP_206423918.1">
    <property type="nucleotide sequence ID" value="NZ_CP033897.1"/>
</dbReference>
<protein>
    <recommendedName>
        <fullName evidence="4">HNH endonuclease</fullName>
    </recommendedName>
</protein>
<evidence type="ECO:0000313" key="2">
    <source>
        <dbReference type="EMBL" id="AZA11088.1"/>
    </source>
</evidence>
<reference evidence="2 3" key="1">
    <citation type="submission" date="2018-11" db="EMBL/GenBank/DDBJ databases">
        <authorList>
            <person name="Kleinhagauer T."/>
            <person name="Glaeser S.P."/>
            <person name="Spergser J."/>
            <person name="Ruckert C."/>
            <person name="Kaempfer P."/>
            <person name="Busse H.-J."/>
        </authorList>
    </citation>
    <scope>NUCLEOTIDE SEQUENCE [LARGE SCALE GENOMIC DNA]</scope>
    <source>
        <strain evidence="2 3">W8</strain>
    </source>
</reference>
<evidence type="ECO:0000313" key="3">
    <source>
        <dbReference type="Proteomes" id="UP000271587"/>
    </source>
</evidence>
<sequence>MTNTYCIICGTPSNKTRCPEHTAHSAKPSPNKRGYNSRWRRLSERARRLQPFCSDCGATADLQADHSPQAWQRQAQGKAIRLQDIDVVCGSCNRKRGAARGTHAREEKISHARP</sequence>
<organism evidence="2 3">
    <name type="scientific">Corynebacterium gerontici</name>
    <dbReference type="NCBI Taxonomy" id="2079234"/>
    <lineage>
        <taxon>Bacteria</taxon>
        <taxon>Bacillati</taxon>
        <taxon>Actinomycetota</taxon>
        <taxon>Actinomycetes</taxon>
        <taxon>Mycobacteriales</taxon>
        <taxon>Corynebacteriaceae</taxon>
        <taxon>Corynebacterium</taxon>
    </lineage>
</organism>
<dbReference type="AlphaFoldDB" id="A0A3G6J294"/>
<feature type="region of interest" description="Disordered" evidence="1">
    <location>
        <begin position="16"/>
        <end position="37"/>
    </location>
</feature>
<gene>
    <name evidence="2" type="ORF">CGERO_03855</name>
</gene>
<feature type="region of interest" description="Disordered" evidence="1">
    <location>
        <begin position="95"/>
        <end position="114"/>
    </location>
</feature>
<name>A0A3G6J294_9CORY</name>
<dbReference type="EMBL" id="CP033897">
    <property type="protein sequence ID" value="AZA11088.1"/>
    <property type="molecule type" value="Genomic_DNA"/>
</dbReference>
<keyword evidence="3" id="KW-1185">Reference proteome</keyword>
<feature type="compositionally biased region" description="Basic and acidic residues" evidence="1">
    <location>
        <begin position="103"/>
        <end position="114"/>
    </location>
</feature>
<dbReference type="KEGG" id="cgk:CGERO_03855"/>
<accession>A0A3G6J294</accession>